<dbReference type="Proteomes" id="UP000092730">
    <property type="component" value="Chromosome 8"/>
</dbReference>
<dbReference type="KEGG" id="kbi:30212237"/>
<organism evidence="2">
    <name type="scientific">Kwoniella bestiolae CBS 10118</name>
    <dbReference type="NCBI Taxonomy" id="1296100"/>
    <lineage>
        <taxon>Eukaryota</taxon>
        <taxon>Fungi</taxon>
        <taxon>Dikarya</taxon>
        <taxon>Basidiomycota</taxon>
        <taxon>Agaricomycotina</taxon>
        <taxon>Tremellomycetes</taxon>
        <taxon>Tremellales</taxon>
        <taxon>Cryptococcaceae</taxon>
        <taxon>Kwoniella</taxon>
    </lineage>
</organism>
<reference evidence="2" key="3">
    <citation type="submission" date="2014-01" db="EMBL/GenBank/DDBJ databases">
        <title>Evolution of pathogenesis and genome organization in the Tremellales.</title>
        <authorList>
            <person name="Cuomo C."/>
            <person name="Litvintseva A."/>
            <person name="Heitman J."/>
            <person name="Chen Y."/>
            <person name="Sun S."/>
            <person name="Springer D."/>
            <person name="Dromer F."/>
            <person name="Young S."/>
            <person name="Zeng Q."/>
            <person name="Chapman S."/>
            <person name="Gujja S."/>
            <person name="Saif S."/>
            <person name="Birren B."/>
        </authorList>
    </citation>
    <scope>NUCLEOTIDE SEQUENCE</scope>
    <source>
        <strain evidence="2">CBS 10118</strain>
    </source>
</reference>
<reference evidence="3" key="2">
    <citation type="submission" date="2013-07" db="EMBL/GenBank/DDBJ databases">
        <authorList>
            <consortium name="The Broad Institute Genome Sequencing Platform"/>
            <person name="Cuomo C."/>
            <person name="Litvintseva A."/>
            <person name="Chen Y."/>
            <person name="Heitman J."/>
            <person name="Sun S."/>
            <person name="Springer D."/>
            <person name="Dromer F."/>
            <person name="Young S.K."/>
            <person name="Zeng Q."/>
            <person name="Gargeya S."/>
            <person name="Fitzgerald M."/>
            <person name="Abouelleil A."/>
            <person name="Alvarado L."/>
            <person name="Berlin A.M."/>
            <person name="Chapman S.B."/>
            <person name="Dewar J."/>
            <person name="Goldberg J."/>
            <person name="Griggs A."/>
            <person name="Gujja S."/>
            <person name="Hansen M."/>
            <person name="Howarth C."/>
            <person name="Imamovic A."/>
            <person name="Larimer J."/>
            <person name="McCowan C."/>
            <person name="Murphy C."/>
            <person name="Pearson M."/>
            <person name="Priest M."/>
            <person name="Roberts A."/>
            <person name="Saif S."/>
            <person name="Shea T."/>
            <person name="Sykes S."/>
            <person name="Wortman J."/>
            <person name="Nusbaum C."/>
            <person name="Birren B."/>
        </authorList>
    </citation>
    <scope>NUCLEOTIDE SEQUENCE</scope>
    <source>
        <strain evidence="3">CBS 10118</strain>
    </source>
</reference>
<evidence type="ECO:0000313" key="2">
    <source>
        <dbReference type="EMBL" id="OCF22193.1"/>
    </source>
</evidence>
<proteinExistence type="predicted"/>
<reference evidence="3" key="4">
    <citation type="submission" date="2024-02" db="EMBL/GenBank/DDBJ databases">
        <title>Comparative genomics of Cryptococcus and Kwoniella reveals pathogenesis evolution and contrasting modes of karyotype evolution via chromosome fusion or intercentromeric recombination.</title>
        <authorList>
            <person name="Coelho M.A."/>
            <person name="David-Palma M."/>
            <person name="Shea T."/>
            <person name="Bowers K."/>
            <person name="McGinley-Smith S."/>
            <person name="Mohammad A.W."/>
            <person name="Gnirke A."/>
            <person name="Yurkov A.M."/>
            <person name="Nowrousian M."/>
            <person name="Sun S."/>
            <person name="Cuomo C.A."/>
            <person name="Heitman J."/>
        </authorList>
    </citation>
    <scope>NUCLEOTIDE SEQUENCE</scope>
    <source>
        <strain evidence="3">CBS 10118</strain>
    </source>
</reference>
<dbReference type="EMBL" id="KI894025">
    <property type="protein sequence ID" value="OCF22193.1"/>
    <property type="molecule type" value="Genomic_DNA"/>
</dbReference>
<dbReference type="GeneID" id="30212237"/>
<evidence type="ECO:0000256" key="1">
    <source>
        <dbReference type="SAM" id="MobiDB-lite"/>
    </source>
</evidence>
<sequence>MHPSTSARAPVNEPSTSQPTPRVLIPAFPFCKERWGFSRKITTTKAYPPFKTNEPFAFLRKRPVTPEGGRSADGTLLPLAPFNLDFEGYTDVAEEDRFHNQS</sequence>
<evidence type="ECO:0000313" key="3">
    <source>
        <dbReference type="EMBL" id="WVW86648.1"/>
    </source>
</evidence>
<dbReference type="VEuPathDB" id="FungiDB:I302_07838"/>
<feature type="region of interest" description="Disordered" evidence="1">
    <location>
        <begin position="1"/>
        <end position="22"/>
    </location>
</feature>
<protein>
    <submittedName>
        <fullName evidence="2">Uncharacterized protein</fullName>
    </submittedName>
</protein>
<dbReference type="EMBL" id="CP144548">
    <property type="protein sequence ID" value="WVW86648.1"/>
    <property type="molecule type" value="Genomic_DNA"/>
</dbReference>
<dbReference type="RefSeq" id="XP_019043263.1">
    <property type="nucleotide sequence ID" value="XM_019194427.1"/>
</dbReference>
<reference evidence="2" key="1">
    <citation type="submission" date="2013-07" db="EMBL/GenBank/DDBJ databases">
        <title>The Genome Sequence of Cryptococcus bestiolae CBS10118.</title>
        <authorList>
            <consortium name="The Broad Institute Genome Sequencing Platform"/>
            <person name="Cuomo C."/>
            <person name="Litvintseva A."/>
            <person name="Chen Y."/>
            <person name="Heitman J."/>
            <person name="Sun S."/>
            <person name="Springer D."/>
            <person name="Dromer F."/>
            <person name="Young S.K."/>
            <person name="Zeng Q."/>
            <person name="Gargeya S."/>
            <person name="Fitzgerald M."/>
            <person name="Abouelleil A."/>
            <person name="Alvarado L."/>
            <person name="Berlin A.M."/>
            <person name="Chapman S.B."/>
            <person name="Dewar J."/>
            <person name="Goldberg J."/>
            <person name="Griggs A."/>
            <person name="Gujja S."/>
            <person name="Hansen M."/>
            <person name="Howarth C."/>
            <person name="Imamovic A."/>
            <person name="Larimer J."/>
            <person name="McCowan C."/>
            <person name="Murphy C."/>
            <person name="Pearson M."/>
            <person name="Priest M."/>
            <person name="Roberts A."/>
            <person name="Saif S."/>
            <person name="Shea T."/>
            <person name="Sykes S."/>
            <person name="Wortman J."/>
            <person name="Nusbaum C."/>
            <person name="Birren B."/>
        </authorList>
    </citation>
    <scope>NUCLEOTIDE SEQUENCE [LARGE SCALE GENOMIC DNA]</scope>
    <source>
        <strain evidence="2">CBS 10118</strain>
    </source>
</reference>
<feature type="compositionally biased region" description="Polar residues" evidence="1">
    <location>
        <begin position="1"/>
        <end position="20"/>
    </location>
</feature>
<name>A0A1B9FTV2_9TREE</name>
<gene>
    <name evidence="2" type="ORF">I302_07838</name>
    <name evidence="3" type="ORF">I302_108702</name>
</gene>
<accession>A0A1B9FTV2</accession>
<keyword evidence="4" id="KW-1185">Reference proteome</keyword>
<dbReference type="AlphaFoldDB" id="A0A1B9FTV2"/>
<evidence type="ECO:0000313" key="4">
    <source>
        <dbReference type="Proteomes" id="UP000092730"/>
    </source>
</evidence>